<dbReference type="InterPro" id="IPR036890">
    <property type="entry name" value="HATPase_C_sf"/>
</dbReference>
<dbReference type="PANTHER" id="PTHR43711:SF26">
    <property type="entry name" value="SENSOR HISTIDINE KINASE RCSC"/>
    <property type="match status" value="1"/>
</dbReference>
<evidence type="ECO:0000256" key="3">
    <source>
        <dbReference type="ARBA" id="ARBA00012438"/>
    </source>
</evidence>
<accession>A0AAX3SLM4</accession>
<evidence type="ECO:0000259" key="13">
    <source>
        <dbReference type="PROSITE" id="PS50113"/>
    </source>
</evidence>
<evidence type="ECO:0000313" key="15">
    <source>
        <dbReference type="Proteomes" id="UP001219066"/>
    </source>
</evidence>
<evidence type="ECO:0000259" key="12">
    <source>
        <dbReference type="PROSITE" id="PS50112"/>
    </source>
</evidence>
<dbReference type="InterPro" id="IPR004358">
    <property type="entry name" value="Sig_transdc_His_kin-like_C"/>
</dbReference>
<sequence length="845" mass="91748">MSGRAGTHHFLGARRSAHLKALVLTFALCVLAGLVLFVWSQLHAEAEQSKAQAALLARVLQDQTNKTFETGEVALASLANNPVILSADSPGAAREAALAQVVGQLPVLRSMALLDGKGRILASTQAGEAGLQIELHKLLPDRASAPVPGKVQLGRLVTGRSLSSLAATPHATPHATPRGVRYLPQILAFERDNGAPAVLVALINPDAVANFYQSTLESLSYEAMLLSYDGQTLASTNAGTGVQATAVLQTPLFRQWLPHSEFGSYVGAGMLGSHEVVSFRTVRNWPLLLVVEEPYSEVVARWRDKAFAFFVAGLALLALVLGLSGSVLKTRRVQKSSQQSMEKAQARLARSEHEMAVLMRSVQELIFRTDIQGRLTFVNARWEQWTGQPSVEALGQPLEGIAREACRPQIHALLDPQAKLALRNCQAMFQLPGHREILCDIAVVPLLRDGRLVGFAGSAVDVTARWKAQQELQTQLAFQHLLFETTPLPMLVTDADHRVVLVNKAWEDFFGRGRYAVLGHEIKGLHSRDDALLQIRSNQVVMRSGQRMVLEARLPHVDGSYRDVQISKAAVKDAQGQTTGVLSIFVDVSEFRAAEHATREARDAAEEAFRVKSEFVANMSHELRTPLQSIMGFAELGSLRSRGNPAMADMFNDIHAAGQRMLALVNDLLDVAKLDSAVGTIHLERTDLRSLIRPVVRELEPQQQHKLIDLRLELDDAPLIAKADPVRFQQVVRNVLANAIKFSPIGGRIDVQGRIDGQGDICIAFSDQGPGIPPQELDKIFQPFVQSSKTKDGSGGTGLGLAICRKIIDAMDGTIVAGNGPAGGAIFTIILPSRSAQETRPAELT</sequence>
<dbReference type="PANTHER" id="PTHR43711">
    <property type="entry name" value="TWO-COMPONENT HISTIDINE KINASE"/>
    <property type="match status" value="1"/>
</dbReference>
<dbReference type="InterPro" id="IPR003594">
    <property type="entry name" value="HATPase_dom"/>
</dbReference>
<evidence type="ECO:0000256" key="10">
    <source>
        <dbReference type="SAM" id="Phobius"/>
    </source>
</evidence>
<dbReference type="PRINTS" id="PR00344">
    <property type="entry name" value="BCTRLSENSOR"/>
</dbReference>
<reference evidence="14" key="1">
    <citation type="submission" date="2023-03" db="EMBL/GenBank/DDBJ databases">
        <title>Synergistic degradation of erythromycin by symbiotic bacteria Ery-6A and Ery-6B and application in simulated water remediation.</title>
        <authorList>
            <person name="Xu S."/>
        </authorList>
    </citation>
    <scope>NUCLEOTIDE SEQUENCE</scope>
    <source>
        <strain evidence="14">Ery-6A</strain>
    </source>
</reference>
<dbReference type="SUPFAM" id="SSF47384">
    <property type="entry name" value="Homodimeric domain of signal transducing histidine kinase"/>
    <property type="match status" value="1"/>
</dbReference>
<dbReference type="FunFam" id="3.30.565.10:FF:000006">
    <property type="entry name" value="Sensor histidine kinase WalK"/>
    <property type="match status" value="1"/>
</dbReference>
<dbReference type="SMART" id="SM00387">
    <property type="entry name" value="HATPase_c"/>
    <property type="match status" value="1"/>
</dbReference>
<feature type="coiled-coil region" evidence="9">
    <location>
        <begin position="334"/>
        <end position="361"/>
    </location>
</feature>
<dbReference type="PROSITE" id="PS50112">
    <property type="entry name" value="PAS"/>
    <property type="match status" value="2"/>
</dbReference>
<dbReference type="InterPro" id="IPR036097">
    <property type="entry name" value="HisK_dim/P_sf"/>
</dbReference>
<comment type="subcellular location">
    <subcellularLocation>
        <location evidence="2">Cell inner membrane</location>
        <topology evidence="2">Multi-pass membrane protein</topology>
    </subcellularLocation>
</comment>
<dbReference type="PROSITE" id="PS50109">
    <property type="entry name" value="HIS_KIN"/>
    <property type="match status" value="1"/>
</dbReference>
<evidence type="ECO:0000256" key="1">
    <source>
        <dbReference type="ARBA" id="ARBA00000085"/>
    </source>
</evidence>
<name>A0AAX3SLM4_9BURK</name>
<evidence type="ECO:0000256" key="4">
    <source>
        <dbReference type="ARBA" id="ARBA00022553"/>
    </source>
</evidence>
<dbReference type="RefSeq" id="WP_277849143.1">
    <property type="nucleotide sequence ID" value="NZ_CP104581.1"/>
</dbReference>
<dbReference type="Gene3D" id="3.30.450.20">
    <property type="entry name" value="PAS domain"/>
    <property type="match status" value="4"/>
</dbReference>
<proteinExistence type="predicted"/>
<dbReference type="SMART" id="SM00388">
    <property type="entry name" value="HisKA"/>
    <property type="match status" value="1"/>
</dbReference>
<evidence type="ECO:0000256" key="7">
    <source>
        <dbReference type="ARBA" id="ARBA00023012"/>
    </source>
</evidence>
<organism evidence="14 15">
    <name type="scientific">Delftia tsuruhatensis</name>
    <dbReference type="NCBI Taxonomy" id="180282"/>
    <lineage>
        <taxon>Bacteria</taxon>
        <taxon>Pseudomonadati</taxon>
        <taxon>Pseudomonadota</taxon>
        <taxon>Betaproteobacteria</taxon>
        <taxon>Burkholderiales</taxon>
        <taxon>Comamonadaceae</taxon>
        <taxon>Delftia</taxon>
    </lineage>
</organism>
<dbReference type="FunFam" id="1.10.287.130:FF:000001">
    <property type="entry name" value="Two-component sensor histidine kinase"/>
    <property type="match status" value="1"/>
</dbReference>
<dbReference type="InterPro" id="IPR013656">
    <property type="entry name" value="PAS_4"/>
</dbReference>
<dbReference type="GO" id="GO:0000155">
    <property type="term" value="F:phosphorelay sensor kinase activity"/>
    <property type="evidence" value="ECO:0007669"/>
    <property type="project" value="InterPro"/>
</dbReference>
<feature type="transmembrane region" description="Helical" evidence="10">
    <location>
        <begin position="306"/>
        <end position="328"/>
    </location>
</feature>
<keyword evidence="10" id="KW-0812">Transmembrane</keyword>
<dbReference type="InterPro" id="IPR001610">
    <property type="entry name" value="PAC"/>
</dbReference>
<dbReference type="Pfam" id="PF00512">
    <property type="entry name" value="HisKA"/>
    <property type="match status" value="1"/>
</dbReference>
<dbReference type="SUPFAM" id="SSF55874">
    <property type="entry name" value="ATPase domain of HSP90 chaperone/DNA topoisomerase II/histidine kinase"/>
    <property type="match status" value="1"/>
</dbReference>
<dbReference type="GO" id="GO:0005524">
    <property type="term" value="F:ATP binding"/>
    <property type="evidence" value="ECO:0007669"/>
    <property type="project" value="UniProtKB-KW"/>
</dbReference>
<dbReference type="PROSITE" id="PS50113">
    <property type="entry name" value="PAC"/>
    <property type="match status" value="1"/>
</dbReference>
<keyword evidence="6" id="KW-0418">Kinase</keyword>
<dbReference type="NCBIfam" id="TIGR00229">
    <property type="entry name" value="sensory_box"/>
    <property type="match status" value="2"/>
</dbReference>
<dbReference type="CDD" id="cd00082">
    <property type="entry name" value="HisKA"/>
    <property type="match status" value="1"/>
</dbReference>
<evidence type="ECO:0000256" key="5">
    <source>
        <dbReference type="ARBA" id="ARBA00022679"/>
    </source>
</evidence>
<dbReference type="InterPro" id="IPR035965">
    <property type="entry name" value="PAS-like_dom_sf"/>
</dbReference>
<dbReference type="CDD" id="cd00130">
    <property type="entry name" value="PAS"/>
    <property type="match status" value="2"/>
</dbReference>
<keyword evidence="4" id="KW-0597">Phosphoprotein</keyword>
<feature type="domain" description="Histidine kinase" evidence="11">
    <location>
        <begin position="618"/>
        <end position="835"/>
    </location>
</feature>
<keyword evidence="5" id="KW-0808">Transferase</keyword>
<dbReference type="SUPFAM" id="SSF55785">
    <property type="entry name" value="PYP-like sensor domain (PAS domain)"/>
    <property type="match status" value="2"/>
</dbReference>
<feature type="domain" description="PAS" evidence="12">
    <location>
        <begin position="351"/>
        <end position="417"/>
    </location>
</feature>
<dbReference type="SMART" id="SM00086">
    <property type="entry name" value="PAC"/>
    <property type="match status" value="2"/>
</dbReference>
<evidence type="ECO:0000256" key="8">
    <source>
        <dbReference type="ARBA" id="ARBA00023136"/>
    </source>
</evidence>
<keyword evidence="14" id="KW-0547">Nucleotide-binding</keyword>
<dbReference type="InterPro" id="IPR003661">
    <property type="entry name" value="HisK_dim/P_dom"/>
</dbReference>
<dbReference type="Pfam" id="PF08448">
    <property type="entry name" value="PAS_4"/>
    <property type="match status" value="2"/>
</dbReference>
<dbReference type="Proteomes" id="UP001219066">
    <property type="component" value="Chromosome"/>
</dbReference>
<keyword evidence="14" id="KW-0067">ATP-binding</keyword>
<dbReference type="InterPro" id="IPR000700">
    <property type="entry name" value="PAS-assoc_C"/>
</dbReference>
<gene>
    <name evidence="14" type="ORF">PYR84_29180</name>
</gene>
<feature type="transmembrane region" description="Helical" evidence="10">
    <location>
        <begin position="21"/>
        <end position="42"/>
    </location>
</feature>
<keyword evidence="9" id="KW-0175">Coiled coil</keyword>
<dbReference type="EC" id="2.7.13.3" evidence="3"/>
<dbReference type="GO" id="GO:0005886">
    <property type="term" value="C:plasma membrane"/>
    <property type="evidence" value="ECO:0007669"/>
    <property type="project" value="UniProtKB-SubCell"/>
</dbReference>
<keyword evidence="10" id="KW-1133">Transmembrane helix</keyword>
<evidence type="ECO:0000256" key="6">
    <source>
        <dbReference type="ARBA" id="ARBA00022777"/>
    </source>
</evidence>
<evidence type="ECO:0000259" key="11">
    <source>
        <dbReference type="PROSITE" id="PS50109"/>
    </source>
</evidence>
<evidence type="ECO:0000256" key="2">
    <source>
        <dbReference type="ARBA" id="ARBA00004429"/>
    </source>
</evidence>
<evidence type="ECO:0000313" key="14">
    <source>
        <dbReference type="EMBL" id="WFF80952.1"/>
    </source>
</evidence>
<dbReference type="InterPro" id="IPR000014">
    <property type="entry name" value="PAS"/>
</dbReference>
<protein>
    <recommendedName>
        <fullName evidence="3">histidine kinase</fullName>
        <ecNumber evidence="3">2.7.13.3</ecNumber>
    </recommendedName>
</protein>
<keyword evidence="8 10" id="KW-0472">Membrane</keyword>
<dbReference type="SMART" id="SM00091">
    <property type="entry name" value="PAS"/>
    <property type="match status" value="2"/>
</dbReference>
<dbReference type="Pfam" id="PF02518">
    <property type="entry name" value="HATPase_c"/>
    <property type="match status" value="1"/>
</dbReference>
<keyword evidence="7" id="KW-0902">Two-component regulatory system</keyword>
<dbReference type="EMBL" id="CP120956">
    <property type="protein sequence ID" value="WFF80952.1"/>
    <property type="molecule type" value="Genomic_DNA"/>
</dbReference>
<dbReference type="InterPro" id="IPR050736">
    <property type="entry name" value="Sensor_HK_Regulatory"/>
</dbReference>
<dbReference type="Gene3D" id="1.10.287.130">
    <property type="match status" value="1"/>
</dbReference>
<comment type="catalytic activity">
    <reaction evidence="1">
        <text>ATP + protein L-histidine = ADP + protein N-phospho-L-histidine.</text>
        <dbReference type="EC" id="2.7.13.3"/>
    </reaction>
</comment>
<dbReference type="Gene3D" id="3.30.565.10">
    <property type="entry name" value="Histidine kinase-like ATPase, C-terminal domain"/>
    <property type="match status" value="1"/>
</dbReference>
<evidence type="ECO:0000256" key="9">
    <source>
        <dbReference type="SAM" id="Coils"/>
    </source>
</evidence>
<feature type="domain" description="PAC" evidence="13">
    <location>
        <begin position="548"/>
        <end position="600"/>
    </location>
</feature>
<dbReference type="InterPro" id="IPR005467">
    <property type="entry name" value="His_kinase_dom"/>
</dbReference>
<feature type="domain" description="PAS" evidence="12">
    <location>
        <begin position="482"/>
        <end position="544"/>
    </location>
</feature>
<dbReference type="AlphaFoldDB" id="A0AAX3SLM4"/>